<comment type="similarity">
    <text evidence="1">Belongs to the short-chain dehydrogenases/reductases (SDR) family.</text>
</comment>
<dbReference type="PRINTS" id="PR00081">
    <property type="entry name" value="GDHRDH"/>
</dbReference>
<sequence>MNVISLTNLRRKMMMDTQLLMNKVAIITGAGSGMGAAMAKLFAKEGAKVVAADLNIDNANKVIKDIQSDGYEAAAIKVNVADRQDISSMFAFAKDHYDHVDILVNNAGIMDNMAAIGDLEDDEWHKVMAVNTDSVMYGMREAIREFLPKHTGVILNIASVGGTNGARAGAAYTASKHAVVGLTKNTAYMYANEGIRVNAIAPGGIQTNIAQTMGNINEFGIKRQMTGMQTSPKPGSPEEIADTALFLVSDKAAYINGAVLPVDGGWTAY</sequence>
<dbReference type="RefSeq" id="WP_004466350.1">
    <property type="nucleotide sequence ID" value="NZ_CABKOL010000104.1"/>
</dbReference>
<dbReference type="FunFam" id="3.40.50.720:FF:000084">
    <property type="entry name" value="Short-chain dehydrogenase reductase"/>
    <property type="match status" value="1"/>
</dbReference>
<dbReference type="SUPFAM" id="SSF51735">
    <property type="entry name" value="NAD(P)-binding Rossmann-fold domains"/>
    <property type="match status" value="1"/>
</dbReference>
<evidence type="ECO:0000256" key="1">
    <source>
        <dbReference type="ARBA" id="ARBA00006484"/>
    </source>
</evidence>
<dbReference type="Proteomes" id="UP000465035">
    <property type="component" value="Chromosome"/>
</dbReference>
<dbReference type="EC" id="1.1.1.47" evidence="3"/>
<accession>A0A6P1E8G8</accession>
<reference evidence="3 4" key="1">
    <citation type="submission" date="2019-12" db="EMBL/GenBank/DDBJ databases">
        <title>Lactobacillus hilgardii FLUB.</title>
        <authorList>
            <person name="Gustaw K."/>
        </authorList>
    </citation>
    <scope>NUCLEOTIDE SEQUENCE [LARGE SCALE GENOMIC DNA]</scope>
    <source>
        <strain evidence="3 4">FLUB</strain>
    </source>
</reference>
<gene>
    <name evidence="3" type="ORF">GQR93_12270</name>
</gene>
<protein>
    <submittedName>
        <fullName evidence="3">Glucose 1-dehydrogenase</fullName>
        <ecNumber evidence="3">1.1.1.47</ecNumber>
    </submittedName>
</protein>
<name>A0A6P1E8G8_LENHI</name>
<evidence type="ECO:0000313" key="4">
    <source>
        <dbReference type="Proteomes" id="UP000465035"/>
    </source>
</evidence>
<dbReference type="SMR" id="A0A6P1E8G8"/>
<dbReference type="GO" id="GO:0008206">
    <property type="term" value="P:bile acid metabolic process"/>
    <property type="evidence" value="ECO:0007669"/>
    <property type="project" value="UniProtKB-ARBA"/>
</dbReference>
<dbReference type="InterPro" id="IPR020904">
    <property type="entry name" value="Sc_DH/Rdtase_CS"/>
</dbReference>
<dbReference type="EMBL" id="CP047121">
    <property type="protein sequence ID" value="QHB52909.1"/>
    <property type="molecule type" value="Genomic_DNA"/>
</dbReference>
<dbReference type="GeneID" id="69059150"/>
<dbReference type="AlphaFoldDB" id="A0A6P1E8G8"/>
<dbReference type="PROSITE" id="PS00061">
    <property type="entry name" value="ADH_SHORT"/>
    <property type="match status" value="1"/>
</dbReference>
<dbReference type="PANTHER" id="PTHR43180">
    <property type="entry name" value="3-OXOACYL-(ACYL-CARRIER-PROTEIN) REDUCTASE (AFU_ORTHOLOGUE AFUA_6G11210)"/>
    <property type="match status" value="1"/>
</dbReference>
<dbReference type="Gene3D" id="3.40.50.720">
    <property type="entry name" value="NAD(P)-binding Rossmann-like Domain"/>
    <property type="match status" value="1"/>
</dbReference>
<dbReference type="CDD" id="cd05233">
    <property type="entry name" value="SDR_c"/>
    <property type="match status" value="1"/>
</dbReference>
<dbReference type="GO" id="GO:0047936">
    <property type="term" value="F:glucose 1-dehydrogenase [NAD(P)+] activity"/>
    <property type="evidence" value="ECO:0007669"/>
    <property type="project" value="UniProtKB-EC"/>
</dbReference>
<dbReference type="PANTHER" id="PTHR43180:SF66">
    <property type="entry name" value="SHORT-CHAIN DEHYDROGENASE_REDUCTASE FAMILY PROTEIN"/>
    <property type="match status" value="1"/>
</dbReference>
<dbReference type="InterPro" id="IPR002347">
    <property type="entry name" value="SDR_fam"/>
</dbReference>
<evidence type="ECO:0000313" key="3">
    <source>
        <dbReference type="EMBL" id="QHB52909.1"/>
    </source>
</evidence>
<dbReference type="NCBIfam" id="NF005559">
    <property type="entry name" value="PRK07231.1"/>
    <property type="match status" value="1"/>
</dbReference>
<dbReference type="Pfam" id="PF13561">
    <property type="entry name" value="adh_short_C2"/>
    <property type="match status" value="1"/>
</dbReference>
<keyword evidence="2 3" id="KW-0560">Oxidoreductase</keyword>
<dbReference type="PRINTS" id="PR00080">
    <property type="entry name" value="SDRFAMILY"/>
</dbReference>
<organism evidence="3 4">
    <name type="scientific">Lentilactobacillus hilgardii</name>
    <name type="common">Lactobacillus hilgardii</name>
    <dbReference type="NCBI Taxonomy" id="1588"/>
    <lineage>
        <taxon>Bacteria</taxon>
        <taxon>Bacillati</taxon>
        <taxon>Bacillota</taxon>
        <taxon>Bacilli</taxon>
        <taxon>Lactobacillales</taxon>
        <taxon>Lactobacillaceae</taxon>
        <taxon>Lentilactobacillus</taxon>
    </lineage>
</organism>
<dbReference type="InterPro" id="IPR036291">
    <property type="entry name" value="NAD(P)-bd_dom_sf"/>
</dbReference>
<proteinExistence type="inferred from homology"/>
<evidence type="ECO:0000256" key="2">
    <source>
        <dbReference type="ARBA" id="ARBA00023002"/>
    </source>
</evidence>